<sequence length="405" mass="44891">MLYGKDYLKKKLAEKSAIVRIKQRYYDMKNAVADVSGVIPEQFKWLSISLGWCAKAVDTLADRLVFDSFQNDLFLMNSICELNNPDVLFDSSIKGALISGCSFVYIGARDGYPALQTIGGESATGIIDPITYMLREGYAVLERDQYGKPTKEAYFEPYKTSYFYGAKAGEVFTHSSPYPLLTPVIYRPDTAQPFGRSRITRCCMDTVQAALRTLRRSEVSAEFYSTPQKYVLGLSEDAELNNRRAEMSSFLDFRKDGDGEKPSVGQFQQQSMSPFVEQLRMHASVFAGETGLTLDDLGFTSANPSSYDAIRASHENLRLTARKAQRTFGTGFLNAAYLAACVRDNKEYDRRAFAAVKPSWQPVFEPDAAALGVLGDAILKINQAAPDFLGAKSIKSLTGLEGDAQ</sequence>
<protein>
    <submittedName>
        <fullName evidence="1">PORTAL PROTEIN</fullName>
    </submittedName>
</protein>
<name>A0A8S5PJM5_9CAUD</name>
<reference evidence="1" key="1">
    <citation type="journal article" date="2021" name="Proc. Natl. Acad. Sci. U.S.A.">
        <title>A Catalog of Tens of Thousands of Viruses from Human Metagenomes Reveals Hidden Associations with Chronic Diseases.</title>
        <authorList>
            <person name="Tisza M.J."/>
            <person name="Buck C.B."/>
        </authorList>
    </citation>
    <scope>NUCLEOTIDE SEQUENCE</scope>
    <source>
        <strain evidence="1">CtXBp18</strain>
    </source>
</reference>
<accession>A0A8S5PJM5</accession>
<proteinExistence type="predicted"/>
<organism evidence="1">
    <name type="scientific">Siphoviridae sp. ctXBp18</name>
    <dbReference type="NCBI Taxonomy" id="2825541"/>
    <lineage>
        <taxon>Viruses</taxon>
        <taxon>Duplodnaviria</taxon>
        <taxon>Heunggongvirae</taxon>
        <taxon>Uroviricota</taxon>
        <taxon>Caudoviricetes</taxon>
    </lineage>
</organism>
<dbReference type="EMBL" id="BK015442">
    <property type="protein sequence ID" value="DAE06797.1"/>
    <property type="molecule type" value="Genomic_DNA"/>
</dbReference>
<evidence type="ECO:0000313" key="1">
    <source>
        <dbReference type="EMBL" id="DAE06797.1"/>
    </source>
</evidence>